<keyword evidence="2 8" id="KW-0808">Transferase</keyword>
<dbReference type="PaxDb" id="55529-EKX54366"/>
<evidence type="ECO:0000259" key="9">
    <source>
        <dbReference type="PROSITE" id="PS50109"/>
    </source>
</evidence>
<keyword evidence="6 8" id="KW-0496">Mitochondrion</keyword>
<dbReference type="EC" id="2.7.11.-" evidence="8"/>
<dbReference type="OMA" id="HQENCPS"/>
<evidence type="ECO:0000256" key="7">
    <source>
        <dbReference type="ARBA" id="ARBA00048201"/>
    </source>
</evidence>
<dbReference type="KEGG" id="gtt:GUITHDRAFT_63563"/>
<dbReference type="RefSeq" id="XP_005841346.1">
    <property type="nucleotide sequence ID" value="XM_005841289.1"/>
</dbReference>
<dbReference type="AlphaFoldDB" id="L1K0L0"/>
<comment type="catalytic activity">
    <reaction evidence="7">
        <text>L-seryl-[pyruvate dehydrogenase E1 alpha subunit] + ATP = O-phospho-L-seryl-[pyruvate dehydrogenase E1 alpha subunit] + ADP + H(+)</text>
        <dbReference type="Rhea" id="RHEA:23052"/>
        <dbReference type="Rhea" id="RHEA-COMP:13689"/>
        <dbReference type="Rhea" id="RHEA-COMP:13690"/>
        <dbReference type="ChEBI" id="CHEBI:15378"/>
        <dbReference type="ChEBI" id="CHEBI:29999"/>
        <dbReference type="ChEBI" id="CHEBI:30616"/>
        <dbReference type="ChEBI" id="CHEBI:83421"/>
        <dbReference type="ChEBI" id="CHEBI:456216"/>
        <dbReference type="EC" id="2.7.11.2"/>
    </reaction>
</comment>
<keyword evidence="4 8" id="KW-0418">Kinase</keyword>
<dbReference type="STRING" id="905079.L1K0L0"/>
<evidence type="ECO:0000256" key="5">
    <source>
        <dbReference type="ARBA" id="ARBA00022840"/>
    </source>
</evidence>
<dbReference type="Pfam" id="PF02518">
    <property type="entry name" value="HATPase_c"/>
    <property type="match status" value="1"/>
</dbReference>
<dbReference type="CDD" id="cd16929">
    <property type="entry name" value="HATPase_PDK-like"/>
    <property type="match status" value="1"/>
</dbReference>
<proteinExistence type="inferred from homology"/>
<evidence type="ECO:0000313" key="12">
    <source>
        <dbReference type="Proteomes" id="UP000011087"/>
    </source>
</evidence>
<dbReference type="SUPFAM" id="SSF69012">
    <property type="entry name" value="alpha-ketoacid dehydrogenase kinase, N-terminal domain"/>
    <property type="match status" value="1"/>
</dbReference>
<gene>
    <name evidence="10" type="ORF">GUITHDRAFT_63563</name>
</gene>
<dbReference type="InterPro" id="IPR018955">
    <property type="entry name" value="BCDHK/PDK_N"/>
</dbReference>
<dbReference type="HOGENOM" id="CLU_023861_5_0_1"/>
<comment type="similarity">
    <text evidence="1 8">Belongs to the PDK/BCKDK protein kinase family.</text>
</comment>
<dbReference type="PANTHER" id="PTHR11947:SF3">
    <property type="entry name" value="[PYRUVATE DEHYDROGENASE (ACETYL-TRANSFERRING)] KINASE, MITOCHONDRIAL"/>
    <property type="match status" value="1"/>
</dbReference>
<dbReference type="EMBL" id="JH992967">
    <property type="protein sequence ID" value="EKX54366.1"/>
    <property type="molecule type" value="Genomic_DNA"/>
</dbReference>
<dbReference type="GO" id="GO:0005759">
    <property type="term" value="C:mitochondrial matrix"/>
    <property type="evidence" value="ECO:0007669"/>
    <property type="project" value="UniProtKB-SubCell"/>
</dbReference>
<evidence type="ECO:0000256" key="4">
    <source>
        <dbReference type="ARBA" id="ARBA00022777"/>
    </source>
</evidence>
<evidence type="ECO:0000256" key="8">
    <source>
        <dbReference type="RuleBase" id="RU366032"/>
    </source>
</evidence>
<dbReference type="EnsemblProtists" id="EKX54366">
    <property type="protein sequence ID" value="EKX54366"/>
    <property type="gene ID" value="GUITHDRAFT_63563"/>
</dbReference>
<dbReference type="Gene3D" id="1.20.140.20">
    <property type="entry name" value="Alpha-ketoacid/pyruvate dehydrogenase kinase, N-terminal domain"/>
    <property type="match status" value="1"/>
</dbReference>
<dbReference type="eggNOG" id="KOG0787">
    <property type="taxonomic scope" value="Eukaryota"/>
</dbReference>
<dbReference type="InterPro" id="IPR005467">
    <property type="entry name" value="His_kinase_dom"/>
</dbReference>
<reference evidence="11" key="3">
    <citation type="submission" date="2016-03" db="UniProtKB">
        <authorList>
            <consortium name="EnsemblProtists"/>
        </authorList>
    </citation>
    <scope>IDENTIFICATION</scope>
</reference>
<organism evidence="10">
    <name type="scientific">Guillardia theta (strain CCMP2712)</name>
    <name type="common">Cryptophyte</name>
    <dbReference type="NCBI Taxonomy" id="905079"/>
    <lineage>
        <taxon>Eukaryota</taxon>
        <taxon>Cryptophyceae</taxon>
        <taxon>Pyrenomonadales</taxon>
        <taxon>Geminigeraceae</taxon>
        <taxon>Guillardia</taxon>
    </lineage>
</organism>
<dbReference type="Pfam" id="PF10436">
    <property type="entry name" value="BCDHK_Adom3"/>
    <property type="match status" value="1"/>
</dbReference>
<keyword evidence="3 8" id="KW-0547">Nucleotide-binding</keyword>
<name>L1K0L0_GUITC</name>
<dbReference type="Gene3D" id="3.30.565.10">
    <property type="entry name" value="Histidine kinase-like ATPase, C-terminal domain"/>
    <property type="match status" value="1"/>
</dbReference>
<dbReference type="SMART" id="SM00387">
    <property type="entry name" value="HATPase_c"/>
    <property type="match status" value="1"/>
</dbReference>
<keyword evidence="5 8" id="KW-0067">ATP-binding</keyword>
<dbReference type="InterPro" id="IPR036784">
    <property type="entry name" value="AK/P_DHK_N_sf"/>
</dbReference>
<dbReference type="PANTHER" id="PTHR11947">
    <property type="entry name" value="PYRUVATE DEHYDROGENASE KINASE"/>
    <property type="match status" value="1"/>
</dbReference>
<dbReference type="PROSITE" id="PS50109">
    <property type="entry name" value="HIS_KIN"/>
    <property type="match status" value="1"/>
</dbReference>
<protein>
    <recommendedName>
        <fullName evidence="8">Protein-serine/threonine kinase</fullName>
        <ecNumber evidence="8">2.7.11.-</ecNumber>
    </recommendedName>
</protein>
<dbReference type="OrthoDB" id="241648at2759"/>
<dbReference type="SUPFAM" id="SSF55874">
    <property type="entry name" value="ATPase domain of HSP90 chaperone/DNA topoisomerase II/histidine kinase"/>
    <property type="match status" value="1"/>
</dbReference>
<dbReference type="InterPro" id="IPR039028">
    <property type="entry name" value="BCKD/PDK"/>
</dbReference>
<evidence type="ECO:0000313" key="11">
    <source>
        <dbReference type="EnsemblProtists" id="EKX54366"/>
    </source>
</evidence>
<keyword evidence="12" id="KW-1185">Reference proteome</keyword>
<dbReference type="InterPro" id="IPR036890">
    <property type="entry name" value="HATPase_C_sf"/>
</dbReference>
<accession>L1K0L0</accession>
<evidence type="ECO:0000313" key="10">
    <source>
        <dbReference type="EMBL" id="EKX54366.1"/>
    </source>
</evidence>
<evidence type="ECO:0000256" key="1">
    <source>
        <dbReference type="ARBA" id="ARBA00006155"/>
    </source>
</evidence>
<evidence type="ECO:0000256" key="2">
    <source>
        <dbReference type="ARBA" id="ARBA00022679"/>
    </source>
</evidence>
<reference evidence="10 12" key="1">
    <citation type="journal article" date="2012" name="Nature">
        <title>Algal genomes reveal evolutionary mosaicism and the fate of nucleomorphs.</title>
        <authorList>
            <consortium name="DOE Joint Genome Institute"/>
            <person name="Curtis B.A."/>
            <person name="Tanifuji G."/>
            <person name="Burki F."/>
            <person name="Gruber A."/>
            <person name="Irimia M."/>
            <person name="Maruyama S."/>
            <person name="Arias M.C."/>
            <person name="Ball S.G."/>
            <person name="Gile G.H."/>
            <person name="Hirakawa Y."/>
            <person name="Hopkins J.F."/>
            <person name="Kuo A."/>
            <person name="Rensing S.A."/>
            <person name="Schmutz J."/>
            <person name="Symeonidi A."/>
            <person name="Elias M."/>
            <person name="Eveleigh R.J."/>
            <person name="Herman E.K."/>
            <person name="Klute M.J."/>
            <person name="Nakayama T."/>
            <person name="Obornik M."/>
            <person name="Reyes-Prieto A."/>
            <person name="Armbrust E.V."/>
            <person name="Aves S.J."/>
            <person name="Beiko R.G."/>
            <person name="Coutinho P."/>
            <person name="Dacks J.B."/>
            <person name="Durnford D.G."/>
            <person name="Fast N.M."/>
            <person name="Green B.R."/>
            <person name="Grisdale C.J."/>
            <person name="Hempel F."/>
            <person name="Henrissat B."/>
            <person name="Hoppner M.P."/>
            <person name="Ishida K."/>
            <person name="Kim E."/>
            <person name="Koreny L."/>
            <person name="Kroth P.G."/>
            <person name="Liu Y."/>
            <person name="Malik S.B."/>
            <person name="Maier U.G."/>
            <person name="McRose D."/>
            <person name="Mock T."/>
            <person name="Neilson J.A."/>
            <person name="Onodera N.T."/>
            <person name="Poole A.M."/>
            <person name="Pritham E.J."/>
            <person name="Richards T.A."/>
            <person name="Rocap G."/>
            <person name="Roy S.W."/>
            <person name="Sarai C."/>
            <person name="Schaack S."/>
            <person name="Shirato S."/>
            <person name="Slamovits C.H."/>
            <person name="Spencer D.F."/>
            <person name="Suzuki S."/>
            <person name="Worden A.Z."/>
            <person name="Zauner S."/>
            <person name="Barry K."/>
            <person name="Bell C."/>
            <person name="Bharti A.K."/>
            <person name="Crow J.A."/>
            <person name="Grimwood J."/>
            <person name="Kramer R."/>
            <person name="Lindquist E."/>
            <person name="Lucas S."/>
            <person name="Salamov A."/>
            <person name="McFadden G.I."/>
            <person name="Lane C.E."/>
            <person name="Keeling P.J."/>
            <person name="Gray M.W."/>
            <person name="Grigoriev I.V."/>
            <person name="Archibald J.M."/>
        </authorList>
    </citation>
    <scope>NUCLEOTIDE SEQUENCE</scope>
    <source>
        <strain evidence="10 12">CCMP2712</strain>
    </source>
</reference>
<comment type="subcellular location">
    <subcellularLocation>
        <location evidence="8">Mitochondrion matrix</location>
    </subcellularLocation>
</comment>
<evidence type="ECO:0000256" key="6">
    <source>
        <dbReference type="ARBA" id="ARBA00023128"/>
    </source>
</evidence>
<evidence type="ECO:0000256" key="3">
    <source>
        <dbReference type="ARBA" id="ARBA00022741"/>
    </source>
</evidence>
<dbReference type="Proteomes" id="UP000011087">
    <property type="component" value="Unassembled WGS sequence"/>
</dbReference>
<feature type="domain" description="Histidine kinase" evidence="9">
    <location>
        <begin position="199"/>
        <end position="324"/>
    </location>
</feature>
<dbReference type="GO" id="GO:0010906">
    <property type="term" value="P:regulation of glucose metabolic process"/>
    <property type="evidence" value="ECO:0007669"/>
    <property type="project" value="TreeGrafter"/>
</dbReference>
<dbReference type="GO" id="GO:0005524">
    <property type="term" value="F:ATP binding"/>
    <property type="evidence" value="ECO:0007669"/>
    <property type="project" value="UniProtKB-UniRule"/>
</dbReference>
<sequence>MYQFGASSNKSKRTLLLAAQFLHEELPVRLARRARELKRLPFGLGEMVSIKGVRKLYERSFFRIRRFPKPSTTELEERFTEMLDDIKTEHNSVQANIARGLQVSDWSDVSRFLLVPFDFGQFLDRFYLSRVGVRVLIGQHIMLHHPQEGFIGIIQKECVPSVVCEHAIEDARAICEMSYGISPEVILEGNLGLKLSYIPEHLHYIFFELIKNSMRAVTERFRDKPEKMEPITVVFAEGSEDIAIKISDKGGGIPRSGMDRLWTYTFTTAGNTLEKLQQLNTPGRPIMAGFAHGLPLSRIHARAFGGDLHVMSMQGHGTDVYIHLCKLGDREVSVP</sequence>
<dbReference type="GO" id="GO:0004740">
    <property type="term" value="F:pyruvate dehydrogenase (acetyl-transferring) kinase activity"/>
    <property type="evidence" value="ECO:0007669"/>
    <property type="project" value="UniProtKB-EC"/>
</dbReference>
<dbReference type="GeneID" id="17311083"/>
<dbReference type="InterPro" id="IPR003594">
    <property type="entry name" value="HATPase_dom"/>
</dbReference>
<reference evidence="12" key="2">
    <citation type="submission" date="2012-11" db="EMBL/GenBank/DDBJ databases">
        <authorList>
            <person name="Kuo A."/>
            <person name="Curtis B.A."/>
            <person name="Tanifuji G."/>
            <person name="Burki F."/>
            <person name="Gruber A."/>
            <person name="Irimia M."/>
            <person name="Maruyama S."/>
            <person name="Arias M.C."/>
            <person name="Ball S.G."/>
            <person name="Gile G.H."/>
            <person name="Hirakawa Y."/>
            <person name="Hopkins J.F."/>
            <person name="Rensing S.A."/>
            <person name="Schmutz J."/>
            <person name="Symeonidi A."/>
            <person name="Elias M."/>
            <person name="Eveleigh R.J."/>
            <person name="Herman E.K."/>
            <person name="Klute M.J."/>
            <person name="Nakayama T."/>
            <person name="Obornik M."/>
            <person name="Reyes-Prieto A."/>
            <person name="Armbrust E.V."/>
            <person name="Aves S.J."/>
            <person name="Beiko R.G."/>
            <person name="Coutinho P."/>
            <person name="Dacks J.B."/>
            <person name="Durnford D.G."/>
            <person name="Fast N.M."/>
            <person name="Green B.R."/>
            <person name="Grisdale C."/>
            <person name="Hempe F."/>
            <person name="Henrissat B."/>
            <person name="Hoppner M.P."/>
            <person name="Ishida K.-I."/>
            <person name="Kim E."/>
            <person name="Koreny L."/>
            <person name="Kroth P.G."/>
            <person name="Liu Y."/>
            <person name="Malik S.-B."/>
            <person name="Maier U.G."/>
            <person name="McRose D."/>
            <person name="Mock T."/>
            <person name="Neilson J.A."/>
            <person name="Onodera N.T."/>
            <person name="Poole A.M."/>
            <person name="Pritham E.J."/>
            <person name="Richards T.A."/>
            <person name="Rocap G."/>
            <person name="Roy S.W."/>
            <person name="Sarai C."/>
            <person name="Schaack S."/>
            <person name="Shirato S."/>
            <person name="Slamovits C.H."/>
            <person name="Spencer D.F."/>
            <person name="Suzuki S."/>
            <person name="Worden A.Z."/>
            <person name="Zauner S."/>
            <person name="Barry K."/>
            <person name="Bell C."/>
            <person name="Bharti A.K."/>
            <person name="Crow J.A."/>
            <person name="Grimwood J."/>
            <person name="Kramer R."/>
            <person name="Lindquist E."/>
            <person name="Lucas S."/>
            <person name="Salamov A."/>
            <person name="McFadden G.I."/>
            <person name="Lane C.E."/>
            <person name="Keeling P.J."/>
            <person name="Gray M.W."/>
            <person name="Grigoriev I.V."/>
            <person name="Archibald J.M."/>
        </authorList>
    </citation>
    <scope>NUCLEOTIDE SEQUENCE</scope>
    <source>
        <strain evidence="12">CCMP2712</strain>
    </source>
</reference>